<dbReference type="FunCoup" id="G8Y2Z5">
    <property type="interactions" value="109"/>
</dbReference>
<proteinExistence type="predicted"/>
<protein>
    <submittedName>
        <fullName evidence="1">Piso0_005810 protein</fullName>
    </submittedName>
</protein>
<keyword evidence="2" id="KW-1185">Reference proteome</keyword>
<dbReference type="OrthoDB" id="4095311at2759"/>
<dbReference type="Proteomes" id="UP000005222">
    <property type="component" value="Chromosome M"/>
</dbReference>
<reference evidence="1 2" key="1">
    <citation type="journal article" date="2012" name="G3 (Bethesda)">
        <title>Pichia sorbitophila, an interspecies yeast hybrid reveals early steps of genome resolution following polyploidization.</title>
        <authorList>
            <person name="Leh Louis V."/>
            <person name="Despons L."/>
            <person name="Friedrich A."/>
            <person name="Martin T."/>
            <person name="Durrens P."/>
            <person name="Casaregola S."/>
            <person name="Neuveglise C."/>
            <person name="Fairhead C."/>
            <person name="Marck C."/>
            <person name="Cruz J.A."/>
            <person name="Straub M.L."/>
            <person name="Kugler V."/>
            <person name="Sacerdot C."/>
            <person name="Uzunov Z."/>
            <person name="Thierry A."/>
            <person name="Weiss S."/>
            <person name="Bleykasten C."/>
            <person name="De Montigny J."/>
            <person name="Jacques N."/>
            <person name="Jung P."/>
            <person name="Lemaire M."/>
            <person name="Mallet S."/>
            <person name="Morel G."/>
            <person name="Richard G.F."/>
            <person name="Sarkar A."/>
            <person name="Savel G."/>
            <person name="Schacherer J."/>
            <person name="Seret M.L."/>
            <person name="Talla E."/>
            <person name="Samson G."/>
            <person name="Jubin C."/>
            <person name="Poulain J."/>
            <person name="Vacherie B."/>
            <person name="Barbe V."/>
            <person name="Pelletier E."/>
            <person name="Sherman D.J."/>
            <person name="Westhof E."/>
            <person name="Weissenbach J."/>
            <person name="Baret P.V."/>
            <person name="Wincker P."/>
            <person name="Gaillardin C."/>
            <person name="Dujon B."/>
            <person name="Souciet J.L."/>
        </authorList>
    </citation>
    <scope>NUCLEOTIDE SEQUENCE [LARGE SCALE GENOMIC DNA]</scope>
    <source>
        <strain evidence="2">ATCC MYA-4447 / BCRC 22081 / CBS 7064 / NBRC 10061 / NRRL Y-12695</strain>
    </source>
</reference>
<evidence type="ECO:0000313" key="1">
    <source>
        <dbReference type="EMBL" id="CCE86156.1"/>
    </source>
</evidence>
<sequence>MLKMSFENAIMLLKDDTLRSDTYYESLKNLGNILRDESARQDDRVKNILPIIVESLCNEFENLRNEVDQSASKVPLEELRVLINMLADSDTNRQFITKDETLYLKFWNSLLQYIKSAGESGTADELYSRILILLSQFVRNTALRSYFASYFQKLDFHFVLLQAIVSNWLKNRLDFFEDDNALLLIEISSSITENISKNIPGESQRGSVLAHLSSCLEILQLCLDELSHGSTSDQSSSEEALLQLCEIIVNLTMLEDISGINQSHINAAILGLFCKVPKDIEDYVAVKRHLFSASGNVSSMSSYDNWNDVDICIDVFYNGSTDPYLLSAASIVLGNAVSNATQQKLLFDKVESRHSSESLIRSFFATKFNDIIQLQSFHLLNNIMSERTVDYIIVEKTAIFKAFKAMMDNEKYYKEVSKICYQFLKKMLKTLLKDSVSSANSTRFILESKDLWNLLRTSELPADCEEVYLLLARYLIIHLDAIQEDDYDFVQSILAFSTNSKNVNGNVSSIYISEKIKNLSIVIQELARNDLLGQIIKSVYRDDSNNFDERFLKPLHELLVKFRDFARQSETANTQNKELKIIINNLKFLCASTLSLVSSSIDFPNKLEIEHTSSDFLLNLDKIR</sequence>
<dbReference type="AlphaFoldDB" id="G8Y2Z5"/>
<name>G8Y2Z5_PICSO</name>
<accession>G8Y2Z5</accession>
<evidence type="ECO:0000313" key="2">
    <source>
        <dbReference type="Proteomes" id="UP000005222"/>
    </source>
</evidence>
<dbReference type="OMA" id="CCITIGN"/>
<organism evidence="1 2">
    <name type="scientific">Pichia sorbitophila (strain ATCC MYA-4447 / BCRC 22081 / CBS 7064 / NBRC 10061 / NRRL Y-12695)</name>
    <name type="common">Hybrid yeast</name>
    <dbReference type="NCBI Taxonomy" id="559304"/>
    <lineage>
        <taxon>Eukaryota</taxon>
        <taxon>Fungi</taxon>
        <taxon>Dikarya</taxon>
        <taxon>Ascomycota</taxon>
        <taxon>Saccharomycotina</taxon>
        <taxon>Pichiomycetes</taxon>
        <taxon>Debaryomycetaceae</taxon>
        <taxon>Millerozyma</taxon>
    </lineage>
</organism>
<dbReference type="InParanoid" id="G8Y2Z5"/>
<dbReference type="eggNOG" id="ENOG502RQ0D">
    <property type="taxonomic scope" value="Eukaryota"/>
</dbReference>
<gene>
    <name evidence="1" type="primary">Piso0_005810</name>
    <name evidence="1" type="ORF">GNLVRS01_PISO0M22826g</name>
</gene>
<dbReference type="EMBL" id="FO082047">
    <property type="protein sequence ID" value="CCE86156.1"/>
    <property type="molecule type" value="Genomic_DNA"/>
</dbReference>
<dbReference type="HOGENOM" id="CLU_437432_0_0_1"/>
<dbReference type="STRING" id="559304.G8Y2Z5"/>